<name>A0ABS2J8S4_9ACTN</name>
<evidence type="ECO:0000313" key="1">
    <source>
        <dbReference type="EMBL" id="MBM7082764.1"/>
    </source>
</evidence>
<dbReference type="Proteomes" id="UP000809587">
    <property type="component" value="Unassembled WGS sequence"/>
</dbReference>
<dbReference type="EMBL" id="JAFEUO010000002">
    <property type="protein sequence ID" value="MBM7082764.1"/>
    <property type="molecule type" value="Genomic_DNA"/>
</dbReference>
<protein>
    <submittedName>
        <fullName evidence="1">Uncharacterized protein</fullName>
    </submittedName>
</protein>
<gene>
    <name evidence="1" type="ORF">JQN84_09480</name>
</gene>
<keyword evidence="2" id="KW-1185">Reference proteome</keyword>
<evidence type="ECO:0000313" key="2">
    <source>
        <dbReference type="Proteomes" id="UP000809587"/>
    </source>
</evidence>
<accession>A0ABS2J8S4</accession>
<reference evidence="1 2" key="1">
    <citation type="submission" date="2021-02" db="EMBL/GenBank/DDBJ databases">
        <authorList>
            <person name="Lee D.-H."/>
        </authorList>
    </citation>
    <scope>NUCLEOTIDE SEQUENCE [LARGE SCALE GENOMIC DNA]</scope>
    <source>
        <strain evidence="1 2">MMS20-R2-29</strain>
    </source>
</reference>
<sequence length="82" mass="9095">MGASLKRIRESMDVKPTAKDKGLILTLRLVAYDNGIVELDGIPVSQLPDDEGWLAGAEVALQTMDEFRRQVVRRRNAAQATE</sequence>
<dbReference type="RefSeq" id="WP_204957958.1">
    <property type="nucleotide sequence ID" value="NZ_JAFEUO010000002.1"/>
</dbReference>
<proteinExistence type="predicted"/>
<comment type="caution">
    <text evidence="1">The sequence shown here is derived from an EMBL/GenBank/DDBJ whole genome shotgun (WGS) entry which is preliminary data.</text>
</comment>
<organism evidence="1 2">
    <name type="scientific">Micromonospora humidisoli</name>
    <dbReference type="NCBI Taxonomy" id="2807622"/>
    <lineage>
        <taxon>Bacteria</taxon>
        <taxon>Bacillati</taxon>
        <taxon>Actinomycetota</taxon>
        <taxon>Actinomycetes</taxon>
        <taxon>Micromonosporales</taxon>
        <taxon>Micromonosporaceae</taxon>
        <taxon>Micromonospora</taxon>
    </lineage>
</organism>